<dbReference type="InterPro" id="IPR007412">
    <property type="entry name" value="FlgM"/>
</dbReference>
<evidence type="ECO:0000256" key="1">
    <source>
        <dbReference type="ARBA" id="ARBA00005322"/>
    </source>
</evidence>
<keyword evidence="5" id="KW-0805">Transcription regulation</keyword>
<evidence type="ECO:0000256" key="9">
    <source>
        <dbReference type="SAM" id="MobiDB-lite"/>
    </source>
</evidence>
<evidence type="ECO:0000259" key="10">
    <source>
        <dbReference type="Pfam" id="PF04316"/>
    </source>
</evidence>
<comment type="similarity">
    <text evidence="1">Belongs to the FlgM family.</text>
</comment>
<proteinExistence type="inferred from homology"/>
<evidence type="ECO:0000256" key="4">
    <source>
        <dbReference type="ARBA" id="ARBA00022795"/>
    </source>
</evidence>
<gene>
    <name evidence="11" type="ORF">TST_0601</name>
</gene>
<dbReference type="InterPro" id="IPR035890">
    <property type="entry name" value="Anti-sigma-28_factor_FlgM_sf"/>
</dbReference>
<feature type="region of interest" description="Disordered" evidence="9">
    <location>
        <begin position="23"/>
        <end position="46"/>
    </location>
</feature>
<sequence>MKVNNRIQQLYQYLQQETVRGAQGVRQEQRTAPAQQQRQVARQDRVELSEAARNAENMRVQLRQEEQVRAQRVEQVRRQVQEGTYQVNAKRTAYGMVRENIIDKIVR</sequence>
<organism evidence="11 12">
    <name type="scientific">Thermosulfidibacter takaii (strain DSM 17441 / JCM 13301 / NBRC 103674 / ABI70S6)</name>
    <dbReference type="NCBI Taxonomy" id="1298851"/>
    <lineage>
        <taxon>Bacteria</taxon>
        <taxon>Pseudomonadati</taxon>
        <taxon>Thermosulfidibacterota</taxon>
        <taxon>Thermosulfidibacteria</taxon>
        <taxon>Thermosulfidibacterales</taxon>
        <taxon>Thermosulfidibacteraceae</taxon>
    </lineage>
</organism>
<dbReference type="GO" id="GO:0044781">
    <property type="term" value="P:bacterial-type flagellum organization"/>
    <property type="evidence" value="ECO:0007669"/>
    <property type="project" value="UniProtKB-KW"/>
</dbReference>
<dbReference type="SUPFAM" id="SSF101498">
    <property type="entry name" value="Anti-sigma factor FlgM"/>
    <property type="match status" value="1"/>
</dbReference>
<dbReference type="KEGG" id="ttk:TST_0601"/>
<evidence type="ECO:0000256" key="6">
    <source>
        <dbReference type="ARBA" id="ARBA00023163"/>
    </source>
</evidence>
<dbReference type="Pfam" id="PF04316">
    <property type="entry name" value="FlgM"/>
    <property type="match status" value="1"/>
</dbReference>
<evidence type="ECO:0000256" key="5">
    <source>
        <dbReference type="ARBA" id="ARBA00023015"/>
    </source>
</evidence>
<dbReference type="GO" id="GO:0045892">
    <property type="term" value="P:negative regulation of DNA-templated transcription"/>
    <property type="evidence" value="ECO:0007669"/>
    <property type="project" value="InterPro"/>
</dbReference>
<dbReference type="Proteomes" id="UP000063234">
    <property type="component" value="Chromosome"/>
</dbReference>
<evidence type="ECO:0000256" key="3">
    <source>
        <dbReference type="ARBA" id="ARBA00022491"/>
    </source>
</evidence>
<comment type="function">
    <text evidence="7">Responsible for the coupling of flagellin expression to flagellar assembly by preventing expression of the flagellin genes when a component of the middle class of proteins is defective. It negatively regulates flagellar genes by inhibiting the activity of FliA by directly binding to FliA.</text>
</comment>
<evidence type="ECO:0000313" key="11">
    <source>
        <dbReference type="EMBL" id="BAT71407.1"/>
    </source>
</evidence>
<protein>
    <recommendedName>
        <fullName evidence="2">Negative regulator of flagellin synthesis</fullName>
    </recommendedName>
    <alternativeName>
        <fullName evidence="8">Anti-sigma-28 factor</fullName>
    </alternativeName>
</protein>
<evidence type="ECO:0000256" key="2">
    <source>
        <dbReference type="ARBA" id="ARBA00017823"/>
    </source>
</evidence>
<keyword evidence="6" id="KW-0804">Transcription</keyword>
<feature type="domain" description="Anti-sigma-28 factor FlgM C-terminal" evidence="10">
    <location>
        <begin position="44"/>
        <end position="97"/>
    </location>
</feature>
<name>A0A0S3QSW8_THET7</name>
<evidence type="ECO:0000313" key="12">
    <source>
        <dbReference type="Proteomes" id="UP000063234"/>
    </source>
</evidence>
<dbReference type="InterPro" id="IPR031316">
    <property type="entry name" value="FlgM_C"/>
</dbReference>
<evidence type="ECO:0000256" key="8">
    <source>
        <dbReference type="ARBA" id="ARBA00030117"/>
    </source>
</evidence>
<dbReference type="STRING" id="1298851.TST_0601"/>
<accession>A0A0S3QSW8</accession>
<evidence type="ECO:0000256" key="7">
    <source>
        <dbReference type="ARBA" id="ARBA00024739"/>
    </source>
</evidence>
<feature type="compositionally biased region" description="Low complexity" evidence="9">
    <location>
        <begin position="30"/>
        <end position="40"/>
    </location>
</feature>
<keyword evidence="12" id="KW-1185">Reference proteome</keyword>
<dbReference type="NCBIfam" id="TIGR03824">
    <property type="entry name" value="FlgM_jcvi"/>
    <property type="match status" value="1"/>
</dbReference>
<dbReference type="EMBL" id="AP013035">
    <property type="protein sequence ID" value="BAT71407.1"/>
    <property type="molecule type" value="Genomic_DNA"/>
</dbReference>
<dbReference type="AlphaFoldDB" id="A0A0S3QSW8"/>
<dbReference type="RefSeq" id="WP_068549355.1">
    <property type="nucleotide sequence ID" value="NZ_AP013035.1"/>
</dbReference>
<reference evidence="12" key="1">
    <citation type="journal article" date="2018" name="Science">
        <title>A primordial and reversible TCA cycle in a facultatively chemolithoautotrophic thermophile.</title>
        <authorList>
            <person name="Nunoura T."/>
            <person name="Chikaraishi Y."/>
            <person name="Izaki R."/>
            <person name="Suwa T."/>
            <person name="Sato T."/>
            <person name="Harada T."/>
            <person name="Mori K."/>
            <person name="Kato Y."/>
            <person name="Miyazaki M."/>
            <person name="Shimamura S."/>
            <person name="Yanagawa K."/>
            <person name="Shuto A."/>
            <person name="Ohkouchi N."/>
            <person name="Fujita N."/>
            <person name="Takaki Y."/>
            <person name="Atomi H."/>
            <person name="Takai K."/>
        </authorList>
    </citation>
    <scope>NUCLEOTIDE SEQUENCE [LARGE SCALE GENOMIC DNA]</scope>
    <source>
        <strain evidence="12">DSM 17441 / JCM 13301 / NBRC 103674 / ABI70S6</strain>
    </source>
</reference>
<keyword evidence="4" id="KW-1005">Bacterial flagellum biogenesis</keyword>
<keyword evidence="3" id="KW-0678">Repressor</keyword>